<evidence type="ECO:0000313" key="2">
    <source>
        <dbReference type="Proteomes" id="UP000319160"/>
    </source>
</evidence>
<sequence>MRLEVDFDADSRRCLRQGATSLGSKHARGRVKSVLEAFKRLQDDAGNVWLDGDADWLTYMIEATGSWWLPLVARFYLESKWGHRDGGIGSERLERRGTCLVDGKQGRDDRVAQKHVTLCDDNASDHMSRWQKLELQQLIVAPSANDIGSVESGSAQITT</sequence>
<comment type="caution">
    <text evidence="1">The sequence shown here is derived from an EMBL/GenBank/DDBJ whole genome shotgun (WGS) entry which is preliminary data.</text>
</comment>
<reference evidence="2" key="1">
    <citation type="submission" date="2019-06" db="EMBL/GenBank/DDBJ databases">
        <title>Draft genome sequence of the griseofulvin-producing fungus Xylaria cubensis strain G536.</title>
        <authorList>
            <person name="Mead M.E."/>
            <person name="Raja H.A."/>
            <person name="Steenwyk J.L."/>
            <person name="Knowles S.L."/>
            <person name="Oberlies N.H."/>
            <person name="Rokas A."/>
        </authorList>
    </citation>
    <scope>NUCLEOTIDE SEQUENCE [LARGE SCALE GENOMIC DNA]</scope>
    <source>
        <strain evidence="2">G536</strain>
    </source>
</reference>
<proteinExistence type="predicted"/>
<protein>
    <submittedName>
        <fullName evidence="1">Uncharacterized protein</fullName>
    </submittedName>
</protein>
<gene>
    <name evidence="1" type="ORF">FHL15_003871</name>
</gene>
<dbReference type="EMBL" id="VFLP01000017">
    <property type="protein sequence ID" value="TRX95179.1"/>
    <property type="molecule type" value="Genomic_DNA"/>
</dbReference>
<keyword evidence="2" id="KW-1185">Reference proteome</keyword>
<evidence type="ECO:0000313" key="1">
    <source>
        <dbReference type="EMBL" id="TRX95179.1"/>
    </source>
</evidence>
<dbReference type="OrthoDB" id="5093543at2759"/>
<accession>A0A553I4P5</accession>
<dbReference type="Proteomes" id="UP000319160">
    <property type="component" value="Unassembled WGS sequence"/>
</dbReference>
<dbReference type="AlphaFoldDB" id="A0A553I4P5"/>
<organism evidence="1 2">
    <name type="scientific">Xylaria flabelliformis</name>
    <dbReference type="NCBI Taxonomy" id="2512241"/>
    <lineage>
        <taxon>Eukaryota</taxon>
        <taxon>Fungi</taxon>
        <taxon>Dikarya</taxon>
        <taxon>Ascomycota</taxon>
        <taxon>Pezizomycotina</taxon>
        <taxon>Sordariomycetes</taxon>
        <taxon>Xylariomycetidae</taxon>
        <taxon>Xylariales</taxon>
        <taxon>Xylariaceae</taxon>
        <taxon>Xylaria</taxon>
    </lineage>
</organism>
<name>A0A553I4P5_9PEZI</name>